<feature type="domain" description="ABC transmembrane type-1" evidence="10">
    <location>
        <begin position="636"/>
        <end position="913"/>
    </location>
</feature>
<dbReference type="RefSeq" id="WP_227908847.1">
    <property type="nucleotide sequence ID" value="NZ_CP095461.1"/>
</dbReference>
<dbReference type="SUPFAM" id="SSF52540">
    <property type="entry name" value="P-loop containing nucleoside triphosphate hydrolases"/>
    <property type="match status" value="2"/>
</dbReference>
<dbReference type="InterPro" id="IPR003439">
    <property type="entry name" value="ABC_transporter-like_ATP-bd"/>
</dbReference>
<dbReference type="GO" id="GO:0042883">
    <property type="term" value="P:cysteine transport"/>
    <property type="evidence" value="ECO:0007669"/>
    <property type="project" value="InterPro"/>
</dbReference>
<dbReference type="CDD" id="cd18584">
    <property type="entry name" value="ABC_6TM_AarD_CydD"/>
    <property type="match status" value="1"/>
</dbReference>
<evidence type="ECO:0000259" key="9">
    <source>
        <dbReference type="PROSITE" id="PS50893"/>
    </source>
</evidence>
<sequence>MKPVLPVSAASRRALYLLGLLAAVKAAGLVLLATGVAAGVAGLAAGGPDWRWVLANGIAGAVLRSIAVWGTETVSQRAAAGVKEELRASLTKRALDDGGNVPGMGSGALSVLITRGLDGLDNYYAKYLPALVTCAVVPLLVGLRILSADWLSAVVVVLTVPLVPVFMILIGLHTGDKTAAAVDALNRLSDNMLELAKGLPVLVGLGRAKAQTRALRDVAENYRVRTLETLRVAFLSALALELIATISVALVAVVIGVRLVNGSMSLELGLLALILAPECYQPLRDLGTAHHASEDGLEALKRTNAVLDAPAAVPLVPAGAPKTDAAAAKPEDSAAAGPPLSVAGLTIRYAGRPRPAVSDLSFEVPAGSIAALTGSSGSGKTSVLETLAGLRRHGGDTALDGTVTGVDRAGIAWIPQHPVLVEDTTVEEIALYSGLGPDEEGRRAAAKALAAIGSLHLLDTRTADLSPGEQRRVAVARALARIACQPQVRVLLADEPTAHLDAESAAAVIRALRNLRGTVTVLLVAHDQAAAAIADRLIPVDAGRQAGLESAVWNAAAAPETPQAVSLPAPVTNPAAHSSPAPSDPAPSDPAGADAEERAAAPVRWQEELAETESHPVHQPLWKNLLVLRPWSPQFLMALLLGTGATLFAVALTSLSGWLIVRANEQPPIMLLLTAIVGVRFFGIGRAVLRYLERLRLHDAVFRATNAIRIRLWNGLLQRPEGWRRLARGGGALERLVGDVDELRDIAPRVVFAPLTGFFTAVAACIATGLLLPEALGAQILVCLVGLVAAPLLALGADAAARAATVRLQSRSMAAMARLLSAAPDLEANSSSAPVFARQQQLDARASAAVRRSAWAQGLANAVTALACSLGALYILTLAGNIPATVAAVVVLMQLALIEAFVAVNGSIQQFFAWRTLGDKVLPDLGTLTVEPLDLEPDAETEPAGKEAVRSVDTVELRGISYRYPGQNTPVFEHLDLDLRRDSWLAVTGPSGSGKSTLLGVLLGFLTPQEGSFLINGRPAAEFPPTARRMAWCPQEAHLFDSSLRGNLLLARDRRRPPTEAGMVAALDAVGLGPFLAGLPEGLDTRVGGGGHFLSGGQRQRLAVARALLTEADVVLLDEPTAHLDPEAGEQLMADLAAGLRGKAVVVVTHNPADAAWCQRRIVLGPAACAASHT</sequence>
<dbReference type="PANTHER" id="PTHR24221:SF654">
    <property type="entry name" value="ATP-BINDING CASSETTE SUB-FAMILY B MEMBER 6"/>
    <property type="match status" value="1"/>
</dbReference>
<dbReference type="GO" id="GO:0045454">
    <property type="term" value="P:cell redox homeostasis"/>
    <property type="evidence" value="ECO:0007669"/>
    <property type="project" value="InterPro"/>
</dbReference>
<dbReference type="NCBIfam" id="TIGR02857">
    <property type="entry name" value="CydD"/>
    <property type="match status" value="1"/>
</dbReference>
<feature type="transmembrane region" description="Helical" evidence="8">
    <location>
        <begin position="232"/>
        <end position="257"/>
    </location>
</feature>
<dbReference type="GO" id="GO:0034775">
    <property type="term" value="P:glutathione transmembrane transport"/>
    <property type="evidence" value="ECO:0007669"/>
    <property type="project" value="InterPro"/>
</dbReference>
<dbReference type="InterPro" id="IPR039421">
    <property type="entry name" value="Type_1_exporter"/>
</dbReference>
<evidence type="ECO:0000256" key="8">
    <source>
        <dbReference type="SAM" id="Phobius"/>
    </source>
</evidence>
<evidence type="ECO:0000313" key="12">
    <source>
        <dbReference type="Proteomes" id="UP001139264"/>
    </source>
</evidence>
<dbReference type="InterPro" id="IPR017871">
    <property type="entry name" value="ABC_transporter-like_CS"/>
</dbReference>
<accession>A0A9X1M401</accession>
<evidence type="ECO:0000256" key="6">
    <source>
        <dbReference type="ARBA" id="ARBA00023136"/>
    </source>
</evidence>
<name>A0A9X1M401_9MICC</name>
<feature type="domain" description="ABC transporter" evidence="9">
    <location>
        <begin position="340"/>
        <end position="567"/>
    </location>
</feature>
<feature type="transmembrane region" description="Helical" evidence="8">
    <location>
        <begin position="778"/>
        <end position="801"/>
    </location>
</feature>
<reference evidence="11" key="1">
    <citation type="submission" date="2021-10" db="EMBL/GenBank/DDBJ databases">
        <title>Novel species in genus Arthrobacter.</title>
        <authorList>
            <person name="Liu Y."/>
        </authorList>
    </citation>
    <scope>NUCLEOTIDE SEQUENCE</scope>
    <source>
        <strain evidence="11">Zg-Y809</strain>
    </source>
</reference>
<dbReference type="PANTHER" id="PTHR24221">
    <property type="entry name" value="ATP-BINDING CASSETTE SUB-FAMILY B"/>
    <property type="match status" value="1"/>
</dbReference>
<dbReference type="SMART" id="SM00382">
    <property type="entry name" value="AAA"/>
    <property type="match status" value="2"/>
</dbReference>
<feature type="transmembrane region" description="Helical" evidence="8">
    <location>
        <begin position="750"/>
        <end position="772"/>
    </location>
</feature>
<feature type="transmembrane region" description="Helical" evidence="8">
    <location>
        <begin position="854"/>
        <end position="876"/>
    </location>
</feature>
<dbReference type="Proteomes" id="UP001139264">
    <property type="component" value="Unassembled WGS sequence"/>
</dbReference>
<feature type="transmembrane region" description="Helical" evidence="8">
    <location>
        <begin position="150"/>
        <end position="172"/>
    </location>
</feature>
<dbReference type="PROSITE" id="PS00211">
    <property type="entry name" value="ABC_TRANSPORTER_1"/>
    <property type="match status" value="2"/>
</dbReference>
<dbReference type="Gene3D" id="3.40.50.300">
    <property type="entry name" value="P-loop containing nucleotide triphosphate hydrolases"/>
    <property type="match status" value="2"/>
</dbReference>
<feature type="region of interest" description="Disordered" evidence="7">
    <location>
        <begin position="565"/>
        <end position="600"/>
    </location>
</feature>
<dbReference type="GO" id="GO:0140359">
    <property type="term" value="F:ABC-type transporter activity"/>
    <property type="evidence" value="ECO:0007669"/>
    <property type="project" value="InterPro"/>
</dbReference>
<dbReference type="InterPro" id="IPR003593">
    <property type="entry name" value="AAA+_ATPase"/>
</dbReference>
<dbReference type="Gene3D" id="1.20.1560.10">
    <property type="entry name" value="ABC transporter type 1, transmembrane domain"/>
    <property type="match status" value="2"/>
</dbReference>
<dbReference type="AlphaFoldDB" id="A0A9X1M401"/>
<evidence type="ECO:0000256" key="3">
    <source>
        <dbReference type="ARBA" id="ARBA00022741"/>
    </source>
</evidence>
<comment type="caution">
    <text evidence="11">The sequence shown here is derived from an EMBL/GenBank/DDBJ whole genome shotgun (WGS) entry which is preliminary data.</text>
</comment>
<evidence type="ECO:0000256" key="7">
    <source>
        <dbReference type="SAM" id="MobiDB-lite"/>
    </source>
</evidence>
<dbReference type="InterPro" id="IPR036640">
    <property type="entry name" value="ABC1_TM_sf"/>
</dbReference>
<proteinExistence type="predicted"/>
<keyword evidence="5 8" id="KW-1133">Transmembrane helix</keyword>
<dbReference type="InterPro" id="IPR011527">
    <property type="entry name" value="ABC1_TM_dom"/>
</dbReference>
<feature type="transmembrane region" description="Helical" evidence="8">
    <location>
        <begin position="124"/>
        <end position="143"/>
    </location>
</feature>
<evidence type="ECO:0000256" key="5">
    <source>
        <dbReference type="ARBA" id="ARBA00022989"/>
    </source>
</evidence>
<feature type="domain" description="ABC transporter" evidence="9">
    <location>
        <begin position="955"/>
        <end position="1174"/>
    </location>
</feature>
<dbReference type="Pfam" id="PF00664">
    <property type="entry name" value="ABC_membrane"/>
    <property type="match status" value="2"/>
</dbReference>
<dbReference type="GO" id="GO:0016887">
    <property type="term" value="F:ATP hydrolysis activity"/>
    <property type="evidence" value="ECO:0007669"/>
    <property type="project" value="InterPro"/>
</dbReference>
<feature type="transmembrane region" description="Helical" evidence="8">
    <location>
        <begin position="635"/>
        <end position="661"/>
    </location>
</feature>
<dbReference type="SUPFAM" id="SSF90123">
    <property type="entry name" value="ABC transporter transmembrane region"/>
    <property type="match status" value="2"/>
</dbReference>
<evidence type="ECO:0000259" key="10">
    <source>
        <dbReference type="PROSITE" id="PS50929"/>
    </source>
</evidence>
<feature type="transmembrane region" description="Helical" evidence="8">
    <location>
        <begin position="882"/>
        <end position="904"/>
    </location>
</feature>
<keyword evidence="2 8" id="KW-0812">Transmembrane</keyword>
<dbReference type="InterPro" id="IPR027417">
    <property type="entry name" value="P-loop_NTPase"/>
</dbReference>
<keyword evidence="3" id="KW-0547">Nucleotide-binding</keyword>
<organism evidence="11 12">
    <name type="scientific">Arthrobacter gengyunqii</name>
    <dbReference type="NCBI Taxonomy" id="2886940"/>
    <lineage>
        <taxon>Bacteria</taxon>
        <taxon>Bacillati</taxon>
        <taxon>Actinomycetota</taxon>
        <taxon>Actinomycetes</taxon>
        <taxon>Micrococcales</taxon>
        <taxon>Micrococcaceae</taxon>
        <taxon>Arthrobacter</taxon>
    </lineage>
</organism>
<evidence type="ECO:0000256" key="2">
    <source>
        <dbReference type="ARBA" id="ARBA00022692"/>
    </source>
</evidence>
<evidence type="ECO:0000313" key="11">
    <source>
        <dbReference type="EMBL" id="MCC3270512.1"/>
    </source>
</evidence>
<dbReference type="GO" id="GO:0005524">
    <property type="term" value="F:ATP binding"/>
    <property type="evidence" value="ECO:0007669"/>
    <property type="project" value="UniProtKB-KW"/>
</dbReference>
<evidence type="ECO:0000256" key="1">
    <source>
        <dbReference type="ARBA" id="ARBA00004651"/>
    </source>
</evidence>
<protein>
    <submittedName>
        <fullName evidence="11">Thiol reductant ABC exporter subunit CydD</fullName>
    </submittedName>
</protein>
<feature type="domain" description="ABC transmembrane type-1" evidence="10">
    <location>
        <begin position="14"/>
        <end position="289"/>
    </location>
</feature>
<dbReference type="GO" id="GO:0005886">
    <property type="term" value="C:plasma membrane"/>
    <property type="evidence" value="ECO:0007669"/>
    <property type="project" value="UniProtKB-SubCell"/>
</dbReference>
<gene>
    <name evidence="11" type="primary">cydD</name>
    <name evidence="11" type="ORF">LJ751_14330</name>
</gene>
<dbReference type="GO" id="GO:0034040">
    <property type="term" value="F:ATPase-coupled lipid transmembrane transporter activity"/>
    <property type="evidence" value="ECO:0007669"/>
    <property type="project" value="TreeGrafter"/>
</dbReference>
<keyword evidence="6 8" id="KW-0472">Membrane</keyword>
<dbReference type="PROSITE" id="PS50929">
    <property type="entry name" value="ABC_TM1F"/>
    <property type="match status" value="2"/>
</dbReference>
<comment type="subcellular location">
    <subcellularLocation>
        <location evidence="1">Cell membrane</location>
        <topology evidence="1">Multi-pass membrane protein</topology>
    </subcellularLocation>
</comment>
<dbReference type="InterPro" id="IPR014223">
    <property type="entry name" value="ABC_CydC/D"/>
</dbReference>
<dbReference type="InterPro" id="IPR014216">
    <property type="entry name" value="ABC_transptr_CydD"/>
</dbReference>
<dbReference type="Pfam" id="PF00005">
    <property type="entry name" value="ABC_tran"/>
    <property type="match status" value="2"/>
</dbReference>
<dbReference type="CDD" id="cd03228">
    <property type="entry name" value="ABCC_MRP_Like"/>
    <property type="match status" value="1"/>
</dbReference>
<dbReference type="NCBIfam" id="TIGR02868">
    <property type="entry name" value="CydC"/>
    <property type="match status" value="1"/>
</dbReference>
<evidence type="ECO:0000256" key="4">
    <source>
        <dbReference type="ARBA" id="ARBA00022840"/>
    </source>
</evidence>
<dbReference type="EMBL" id="JAJFZP010000012">
    <property type="protein sequence ID" value="MCC3270512.1"/>
    <property type="molecule type" value="Genomic_DNA"/>
</dbReference>
<dbReference type="PROSITE" id="PS50893">
    <property type="entry name" value="ABC_TRANSPORTER_2"/>
    <property type="match status" value="2"/>
</dbReference>
<keyword evidence="4" id="KW-0067">ATP-binding</keyword>